<protein>
    <recommendedName>
        <fullName evidence="3">Tetratricopeptide repeat protein</fullName>
    </recommendedName>
</protein>
<accession>A0AAW9QU15</accession>
<proteinExistence type="predicted"/>
<evidence type="ECO:0008006" key="3">
    <source>
        <dbReference type="Google" id="ProtNLM"/>
    </source>
</evidence>
<evidence type="ECO:0000313" key="2">
    <source>
        <dbReference type="Proteomes" id="UP001328733"/>
    </source>
</evidence>
<keyword evidence="2" id="KW-1185">Reference proteome</keyword>
<gene>
    <name evidence="1" type="ORF">V0288_16735</name>
</gene>
<evidence type="ECO:0000313" key="1">
    <source>
        <dbReference type="EMBL" id="MEG3438775.1"/>
    </source>
</evidence>
<reference evidence="1 2" key="1">
    <citation type="submission" date="2024-01" db="EMBL/GenBank/DDBJ databases">
        <title>Genomic insights into the taxonomy and metabolism of the cyanobacterium Pannus brasiliensis CCIBt3594.</title>
        <authorList>
            <person name="Machado M."/>
            <person name="Botero N.B."/>
            <person name="Andreote A.P.D."/>
            <person name="Feitosa A.M.T."/>
            <person name="Popin R."/>
            <person name="Sivonen K."/>
            <person name="Fiore M.F."/>
        </authorList>
    </citation>
    <scope>NUCLEOTIDE SEQUENCE [LARGE SCALE GENOMIC DNA]</scope>
    <source>
        <strain evidence="1 2">CCIBt3594</strain>
    </source>
</reference>
<sequence length="101" mass="11376">RENYRQALAIYVEFGDRYNQAGTYFHLGKVAEALGEMEEAKANYLLDLQITAEFNDRHGLGISLRNLGRFYQDTKDDSLLEALAGIFGVGVEEVRQAIEST</sequence>
<dbReference type="Gene3D" id="1.25.40.10">
    <property type="entry name" value="Tetratricopeptide repeat domain"/>
    <property type="match status" value="1"/>
</dbReference>
<organism evidence="1 2">
    <name type="scientific">Pannus brasiliensis CCIBt3594</name>
    <dbReference type="NCBI Taxonomy" id="1427578"/>
    <lineage>
        <taxon>Bacteria</taxon>
        <taxon>Bacillati</taxon>
        <taxon>Cyanobacteriota</taxon>
        <taxon>Cyanophyceae</taxon>
        <taxon>Oscillatoriophycideae</taxon>
        <taxon>Chroococcales</taxon>
        <taxon>Microcystaceae</taxon>
        <taxon>Pannus</taxon>
    </lineage>
</organism>
<dbReference type="AlphaFoldDB" id="A0AAW9QU15"/>
<comment type="caution">
    <text evidence="1">The sequence shown here is derived from an EMBL/GenBank/DDBJ whole genome shotgun (WGS) entry which is preliminary data.</text>
</comment>
<dbReference type="SUPFAM" id="SSF48452">
    <property type="entry name" value="TPR-like"/>
    <property type="match status" value="1"/>
</dbReference>
<dbReference type="Proteomes" id="UP001328733">
    <property type="component" value="Unassembled WGS sequence"/>
</dbReference>
<name>A0AAW9QU15_9CHRO</name>
<feature type="non-terminal residue" evidence="1">
    <location>
        <position position="1"/>
    </location>
</feature>
<dbReference type="InterPro" id="IPR011990">
    <property type="entry name" value="TPR-like_helical_dom_sf"/>
</dbReference>
<dbReference type="EMBL" id="JBAFSM010000034">
    <property type="protein sequence ID" value="MEG3438775.1"/>
    <property type="molecule type" value="Genomic_DNA"/>
</dbReference>